<evidence type="ECO:0000313" key="2">
    <source>
        <dbReference type="EMBL" id="CAF3013714.1"/>
    </source>
</evidence>
<feature type="region of interest" description="Disordered" evidence="1">
    <location>
        <begin position="36"/>
        <end position="73"/>
    </location>
</feature>
<sequence length="109" mass="12099">MISNNGISFDIQQLTIVSCSYPFITHRICDISLAKRNTSSRGQVWESITQRKAEEVPGSSSPPSSNSSSTNSSVSSIKSHLEYHNKMCQVLDTVWSEPSSPLIDNRSFF</sequence>
<dbReference type="AlphaFoldDB" id="A0A7R8D637"/>
<reference evidence="2" key="1">
    <citation type="submission" date="2021-02" db="EMBL/GenBank/DDBJ databases">
        <authorList>
            <person name="Bekaert M."/>
        </authorList>
    </citation>
    <scope>NUCLEOTIDE SEQUENCE</scope>
    <source>
        <strain evidence="2">IoA-00</strain>
    </source>
</reference>
<feature type="compositionally biased region" description="Low complexity" evidence="1">
    <location>
        <begin position="59"/>
        <end position="73"/>
    </location>
</feature>
<dbReference type="EMBL" id="HG994587">
    <property type="protein sequence ID" value="CAF3013714.1"/>
    <property type="molecule type" value="Genomic_DNA"/>
</dbReference>
<evidence type="ECO:0000313" key="3">
    <source>
        <dbReference type="Proteomes" id="UP000675881"/>
    </source>
</evidence>
<feature type="compositionally biased region" description="Polar residues" evidence="1">
    <location>
        <begin position="36"/>
        <end position="48"/>
    </location>
</feature>
<name>A0A7R8D637_LEPSM</name>
<dbReference type="Proteomes" id="UP000675881">
    <property type="component" value="Chromosome 8"/>
</dbReference>
<organism evidence="2 3">
    <name type="scientific">Lepeophtheirus salmonis</name>
    <name type="common">Salmon louse</name>
    <name type="synonym">Caligus salmonis</name>
    <dbReference type="NCBI Taxonomy" id="72036"/>
    <lineage>
        <taxon>Eukaryota</taxon>
        <taxon>Metazoa</taxon>
        <taxon>Ecdysozoa</taxon>
        <taxon>Arthropoda</taxon>
        <taxon>Crustacea</taxon>
        <taxon>Multicrustacea</taxon>
        <taxon>Hexanauplia</taxon>
        <taxon>Copepoda</taxon>
        <taxon>Siphonostomatoida</taxon>
        <taxon>Caligidae</taxon>
        <taxon>Lepeophtheirus</taxon>
    </lineage>
</organism>
<evidence type="ECO:0000256" key="1">
    <source>
        <dbReference type="SAM" id="MobiDB-lite"/>
    </source>
</evidence>
<accession>A0A7R8D637</accession>
<keyword evidence="3" id="KW-1185">Reference proteome</keyword>
<gene>
    <name evidence="2" type="ORF">LSAA_13528</name>
</gene>
<proteinExistence type="predicted"/>
<protein>
    <submittedName>
        <fullName evidence="2">(salmon louse) hypothetical protein</fullName>
    </submittedName>
</protein>